<dbReference type="Pfam" id="PF01219">
    <property type="entry name" value="DAGK_prokar"/>
    <property type="match status" value="1"/>
</dbReference>
<evidence type="ECO:0000256" key="8">
    <source>
        <dbReference type="ARBA" id="ARBA00022777"/>
    </source>
</evidence>
<gene>
    <name evidence="16" type="ORF">ACFQZJ_18745</name>
</gene>
<evidence type="ECO:0000256" key="2">
    <source>
        <dbReference type="ARBA" id="ARBA00005967"/>
    </source>
</evidence>
<dbReference type="RefSeq" id="WP_379936501.1">
    <property type="nucleotide sequence ID" value="NZ_JBHTHY010000024.1"/>
</dbReference>
<dbReference type="EMBL" id="JBHTHY010000024">
    <property type="protein sequence ID" value="MFD0799516.1"/>
    <property type="molecule type" value="Genomic_DNA"/>
</dbReference>
<evidence type="ECO:0000313" key="16">
    <source>
        <dbReference type="EMBL" id="MFD0799516.1"/>
    </source>
</evidence>
<dbReference type="PANTHER" id="PTHR34299">
    <property type="entry name" value="DIACYLGLYCEROL KINASE"/>
    <property type="match status" value="1"/>
</dbReference>
<evidence type="ECO:0000256" key="9">
    <source>
        <dbReference type="ARBA" id="ARBA00022840"/>
    </source>
</evidence>
<keyword evidence="4" id="KW-0444">Lipid biosynthesis</keyword>
<evidence type="ECO:0000256" key="14">
    <source>
        <dbReference type="ARBA" id="ARBA00023264"/>
    </source>
</evidence>
<dbReference type="CDD" id="cd14265">
    <property type="entry name" value="UDPK_IM_like"/>
    <property type="match status" value="1"/>
</dbReference>
<keyword evidence="11" id="KW-0443">Lipid metabolism</keyword>
<evidence type="ECO:0000256" key="11">
    <source>
        <dbReference type="ARBA" id="ARBA00023098"/>
    </source>
</evidence>
<dbReference type="GO" id="GO:0016301">
    <property type="term" value="F:kinase activity"/>
    <property type="evidence" value="ECO:0007669"/>
    <property type="project" value="UniProtKB-KW"/>
</dbReference>
<comment type="caution">
    <text evidence="16">The sequence shown here is derived from an EMBL/GenBank/DDBJ whole genome shotgun (WGS) entry which is preliminary data.</text>
</comment>
<evidence type="ECO:0000256" key="4">
    <source>
        <dbReference type="ARBA" id="ARBA00022516"/>
    </source>
</evidence>
<evidence type="ECO:0000256" key="15">
    <source>
        <dbReference type="SAM" id="Phobius"/>
    </source>
</evidence>
<evidence type="ECO:0000313" key="17">
    <source>
        <dbReference type="Proteomes" id="UP001597012"/>
    </source>
</evidence>
<dbReference type="InterPro" id="IPR033717">
    <property type="entry name" value="UDPK"/>
</dbReference>
<keyword evidence="17" id="KW-1185">Reference proteome</keyword>
<keyword evidence="14" id="KW-1208">Phospholipid metabolism</keyword>
<feature type="transmembrane region" description="Helical" evidence="15">
    <location>
        <begin position="29"/>
        <end position="49"/>
    </location>
</feature>
<keyword evidence="3" id="KW-1003">Cell membrane</keyword>
<keyword evidence="13" id="KW-0594">Phospholipid biosynthesis</keyword>
<keyword evidence="9" id="KW-0067">ATP-binding</keyword>
<dbReference type="Gene3D" id="1.10.287.3610">
    <property type="match status" value="1"/>
</dbReference>
<accession>A0ABW3B9F2</accession>
<dbReference type="PANTHER" id="PTHR34299:SF1">
    <property type="entry name" value="DIACYLGLYCEROL KINASE"/>
    <property type="match status" value="1"/>
</dbReference>
<evidence type="ECO:0000256" key="7">
    <source>
        <dbReference type="ARBA" id="ARBA00022741"/>
    </source>
</evidence>
<keyword evidence="7" id="KW-0547">Nucleotide-binding</keyword>
<keyword evidence="8 16" id="KW-0418">Kinase</keyword>
<evidence type="ECO:0000256" key="5">
    <source>
        <dbReference type="ARBA" id="ARBA00022679"/>
    </source>
</evidence>
<evidence type="ECO:0000256" key="1">
    <source>
        <dbReference type="ARBA" id="ARBA00004651"/>
    </source>
</evidence>
<protein>
    <submittedName>
        <fullName evidence="16">Diacylglycerol kinase</fullName>
    </submittedName>
</protein>
<dbReference type="InterPro" id="IPR036945">
    <property type="entry name" value="DAGK_sf"/>
</dbReference>
<evidence type="ECO:0000256" key="13">
    <source>
        <dbReference type="ARBA" id="ARBA00023209"/>
    </source>
</evidence>
<keyword evidence="6 15" id="KW-0812">Transmembrane</keyword>
<comment type="similarity">
    <text evidence="2">Belongs to the bacterial diacylglycerol kinase family.</text>
</comment>
<proteinExistence type="inferred from homology"/>
<keyword evidence="10 15" id="KW-1133">Transmembrane helix</keyword>
<evidence type="ECO:0000256" key="12">
    <source>
        <dbReference type="ARBA" id="ARBA00023136"/>
    </source>
</evidence>
<evidence type="ECO:0000256" key="3">
    <source>
        <dbReference type="ARBA" id="ARBA00022475"/>
    </source>
</evidence>
<reference evidence="17" key="1">
    <citation type="journal article" date="2019" name="Int. J. Syst. Evol. Microbiol.">
        <title>The Global Catalogue of Microorganisms (GCM) 10K type strain sequencing project: providing services to taxonomists for standard genome sequencing and annotation.</title>
        <authorList>
            <consortium name="The Broad Institute Genomics Platform"/>
            <consortium name="The Broad Institute Genome Sequencing Center for Infectious Disease"/>
            <person name="Wu L."/>
            <person name="Ma J."/>
        </authorList>
    </citation>
    <scope>NUCLEOTIDE SEQUENCE [LARGE SCALE GENOMIC DNA]</scope>
    <source>
        <strain evidence="17">CCUG 61948</strain>
    </source>
</reference>
<name>A0ABW3B9F2_9FLAO</name>
<evidence type="ECO:0000256" key="6">
    <source>
        <dbReference type="ARBA" id="ARBA00022692"/>
    </source>
</evidence>
<feature type="transmembrane region" description="Helical" evidence="15">
    <location>
        <begin position="96"/>
        <end position="117"/>
    </location>
</feature>
<sequence length="121" mass="13211">MPKESFLVNRIKSVGFAIRGAILLVRTEASIKIQVSLGLIMTAAGFYFDISATEWMVQLFAIALVLGTEGMNTAVEKLSDFVQPEFDEKIGFIKDISAGAVMLVSILASIIGCIIYFPKIF</sequence>
<comment type="subcellular location">
    <subcellularLocation>
        <location evidence="1">Cell membrane</location>
        <topology evidence="1">Multi-pass membrane protein</topology>
    </subcellularLocation>
</comment>
<evidence type="ECO:0000256" key="10">
    <source>
        <dbReference type="ARBA" id="ARBA00022989"/>
    </source>
</evidence>
<keyword evidence="5" id="KW-0808">Transferase</keyword>
<organism evidence="16 17">
    <name type="scientific">Maribacter chungangensis</name>
    <dbReference type="NCBI Taxonomy" id="1069117"/>
    <lineage>
        <taxon>Bacteria</taxon>
        <taxon>Pseudomonadati</taxon>
        <taxon>Bacteroidota</taxon>
        <taxon>Flavobacteriia</taxon>
        <taxon>Flavobacteriales</taxon>
        <taxon>Flavobacteriaceae</taxon>
        <taxon>Maribacter</taxon>
    </lineage>
</organism>
<keyword evidence="12 15" id="KW-0472">Membrane</keyword>
<dbReference type="InterPro" id="IPR000829">
    <property type="entry name" value="DAGK"/>
</dbReference>
<dbReference type="Proteomes" id="UP001597012">
    <property type="component" value="Unassembled WGS sequence"/>
</dbReference>